<dbReference type="AlphaFoldDB" id="A0A645G3W4"/>
<evidence type="ECO:0000313" key="1">
    <source>
        <dbReference type="EMBL" id="MPN18713.1"/>
    </source>
</evidence>
<reference evidence="1" key="1">
    <citation type="submission" date="2019-08" db="EMBL/GenBank/DDBJ databases">
        <authorList>
            <person name="Kucharzyk K."/>
            <person name="Murdoch R.W."/>
            <person name="Higgins S."/>
            <person name="Loffler F."/>
        </authorList>
    </citation>
    <scope>NUCLEOTIDE SEQUENCE</scope>
</reference>
<comment type="caution">
    <text evidence="1">The sequence shown here is derived from an EMBL/GenBank/DDBJ whole genome shotgun (WGS) entry which is preliminary data.</text>
</comment>
<organism evidence="1">
    <name type="scientific">bioreactor metagenome</name>
    <dbReference type="NCBI Taxonomy" id="1076179"/>
    <lineage>
        <taxon>unclassified sequences</taxon>
        <taxon>metagenomes</taxon>
        <taxon>ecological metagenomes</taxon>
    </lineage>
</organism>
<dbReference type="EMBL" id="VSSQ01066111">
    <property type="protein sequence ID" value="MPN18713.1"/>
    <property type="molecule type" value="Genomic_DNA"/>
</dbReference>
<sequence length="73" mass="8006">MRANVGIGIMDKDAWLRIAIGINMKIISPPGNTTANILSVVLKIHGKNSLSMAHISNLPHTVIHKLPLFRARQ</sequence>
<name>A0A645G3W4_9ZZZZ</name>
<gene>
    <name evidence="1" type="ORF">SDC9_166076</name>
</gene>
<proteinExistence type="predicted"/>
<protein>
    <submittedName>
        <fullName evidence="1">Uncharacterized protein</fullName>
    </submittedName>
</protein>
<accession>A0A645G3W4</accession>